<comment type="subcellular location">
    <subcellularLocation>
        <location evidence="1">Cell membrane</location>
        <topology evidence="1">Multi-pass membrane protein</topology>
    </subcellularLocation>
</comment>
<keyword evidence="9" id="KW-1185">Reference proteome</keyword>
<feature type="transmembrane region" description="Helical" evidence="7">
    <location>
        <begin position="279"/>
        <end position="296"/>
    </location>
</feature>
<feature type="transmembrane region" description="Helical" evidence="7">
    <location>
        <begin position="134"/>
        <end position="155"/>
    </location>
</feature>
<feature type="transmembrane region" description="Helical" evidence="7">
    <location>
        <begin position="46"/>
        <end position="65"/>
    </location>
</feature>
<evidence type="ECO:0000256" key="3">
    <source>
        <dbReference type="ARBA" id="ARBA00022475"/>
    </source>
</evidence>
<evidence type="ECO:0000256" key="7">
    <source>
        <dbReference type="SAM" id="Phobius"/>
    </source>
</evidence>
<evidence type="ECO:0000256" key="5">
    <source>
        <dbReference type="ARBA" id="ARBA00022989"/>
    </source>
</evidence>
<proteinExistence type="predicted"/>
<feature type="transmembrane region" description="Helical" evidence="7">
    <location>
        <begin position="12"/>
        <end position="34"/>
    </location>
</feature>
<dbReference type="InterPro" id="IPR036259">
    <property type="entry name" value="MFS_trans_sf"/>
</dbReference>
<name>S0FFM7_RUMCE</name>
<keyword evidence="5 7" id="KW-1133">Transmembrane helix</keyword>
<feature type="transmembrane region" description="Helical" evidence="7">
    <location>
        <begin position="377"/>
        <end position="397"/>
    </location>
</feature>
<reference evidence="8 9" key="1">
    <citation type="journal article" date="2013" name="Genome Announc.">
        <title>Draft Genome Sequence of the Cellulolytic, Mesophilic, Anaerobic Bacterium Clostridium termitidis Strain CT1112 (DSM 5398).</title>
        <authorList>
            <person name="Lal S."/>
            <person name="Ramachandran U."/>
            <person name="Zhang X."/>
            <person name="Munir R."/>
            <person name="Sparling R."/>
            <person name="Levin D.B."/>
        </authorList>
    </citation>
    <scope>NUCLEOTIDE SEQUENCE [LARGE SCALE GENOMIC DNA]</scope>
    <source>
        <strain evidence="8 9">CT1112</strain>
    </source>
</reference>
<dbReference type="GO" id="GO:0005886">
    <property type="term" value="C:plasma membrane"/>
    <property type="evidence" value="ECO:0007669"/>
    <property type="project" value="UniProtKB-SubCell"/>
</dbReference>
<evidence type="ECO:0000313" key="8">
    <source>
        <dbReference type="EMBL" id="EMS69387.1"/>
    </source>
</evidence>
<accession>S0FFM7</accession>
<dbReference type="STRING" id="1195236.CTER_4967"/>
<dbReference type="GO" id="GO:0015212">
    <property type="term" value="F:cytidine transmembrane transporter activity"/>
    <property type="evidence" value="ECO:0007669"/>
    <property type="project" value="TreeGrafter"/>
</dbReference>
<dbReference type="GO" id="GO:0015213">
    <property type="term" value="F:uridine transmembrane transporter activity"/>
    <property type="evidence" value="ECO:0007669"/>
    <property type="project" value="TreeGrafter"/>
</dbReference>
<gene>
    <name evidence="8" type="ORF">CTER_4967</name>
</gene>
<comment type="caution">
    <text evidence="8">The sequence shown here is derived from an EMBL/GenBank/DDBJ whole genome shotgun (WGS) entry which is preliminary data.</text>
</comment>
<evidence type="ECO:0000256" key="2">
    <source>
        <dbReference type="ARBA" id="ARBA00022448"/>
    </source>
</evidence>
<dbReference type="Gene3D" id="1.20.1250.20">
    <property type="entry name" value="MFS general substrate transporter like domains"/>
    <property type="match status" value="2"/>
</dbReference>
<keyword evidence="4 7" id="KW-0812">Transmembrane</keyword>
<protein>
    <submittedName>
        <fullName evidence="8">Nucleoside H+ symporter</fullName>
    </submittedName>
</protein>
<dbReference type="EMBL" id="AORV01000066">
    <property type="protein sequence ID" value="EMS69387.1"/>
    <property type="molecule type" value="Genomic_DNA"/>
</dbReference>
<evidence type="ECO:0000313" key="9">
    <source>
        <dbReference type="Proteomes" id="UP000014155"/>
    </source>
</evidence>
<dbReference type="SUPFAM" id="SSF103473">
    <property type="entry name" value="MFS general substrate transporter"/>
    <property type="match status" value="1"/>
</dbReference>
<dbReference type="AlphaFoldDB" id="S0FFM7"/>
<feature type="transmembrane region" description="Helical" evidence="7">
    <location>
        <begin position="167"/>
        <end position="188"/>
    </location>
</feature>
<dbReference type="PANTHER" id="PTHR23522:SF4">
    <property type="entry name" value="NUCLEOSIDE PERMEASE NUPG-RELATED"/>
    <property type="match status" value="1"/>
</dbReference>
<evidence type="ECO:0000256" key="6">
    <source>
        <dbReference type="ARBA" id="ARBA00023136"/>
    </source>
</evidence>
<dbReference type="Proteomes" id="UP000014155">
    <property type="component" value="Unassembled WGS sequence"/>
</dbReference>
<dbReference type="Pfam" id="PF03825">
    <property type="entry name" value="Nuc_H_symport"/>
    <property type="match status" value="1"/>
</dbReference>
<feature type="transmembrane region" description="Helical" evidence="7">
    <location>
        <begin position="100"/>
        <end position="122"/>
    </location>
</feature>
<dbReference type="InterPro" id="IPR004740">
    <property type="entry name" value="Nuc_H_symport"/>
</dbReference>
<feature type="transmembrane region" description="Helical" evidence="7">
    <location>
        <begin position="302"/>
        <end position="325"/>
    </location>
</feature>
<keyword evidence="3" id="KW-1003">Cell membrane</keyword>
<evidence type="ECO:0000256" key="1">
    <source>
        <dbReference type="ARBA" id="ARBA00004651"/>
    </source>
</evidence>
<dbReference type="PATRIC" id="fig|1195236.3.peg.5160"/>
<feature type="transmembrane region" description="Helical" evidence="7">
    <location>
        <begin position="252"/>
        <end position="272"/>
    </location>
</feature>
<keyword evidence="2" id="KW-0813">Transport</keyword>
<sequence length="413" mass="45192">MEKNSFIKPRLSVLMFLQFFCSGIIGPIMSLYLMKYLNFSGDGAGIILSMAGITAILSSIMGVLVSGKLMTVNRLLGICHLLAAVFIIILTFQTHFGSVLFLYLLYTLFFGCTNGCVSAIVFQNQKDAGKNYGGIQMWGSIGWISAGWLFSFFWLRNLDGAEAMSRLVDSLKISGGISLLLFVYTFFLPHKMESYARKSLLPREAIAVFEKPRNLFLAAVIFITFCSFQYYLFAISPFLLQSRYDEAAIMPLSGVAQISEAISLGILGYFITWKGYKKVLCFGLACNVLRYAALLASPALPVVSGALVCHGLASAFFFTAACIYLDSQCRDSSVRASVQQIVSILAYGFGVSFGNLFAGRASTLFGTEAAGFVNYAAFWGIPLAVSLVMLILFLFFFKAHPQKQGTGAVGFDI</sequence>
<feature type="transmembrane region" description="Helical" evidence="7">
    <location>
        <begin position="337"/>
        <end position="357"/>
    </location>
</feature>
<organism evidence="8 9">
    <name type="scientific">Ruminiclostridium cellobioparum subsp. termitidis CT1112</name>
    <dbReference type="NCBI Taxonomy" id="1195236"/>
    <lineage>
        <taxon>Bacteria</taxon>
        <taxon>Bacillati</taxon>
        <taxon>Bacillota</taxon>
        <taxon>Clostridia</taxon>
        <taxon>Eubacteriales</taxon>
        <taxon>Oscillospiraceae</taxon>
        <taxon>Ruminiclostridium</taxon>
    </lineage>
</organism>
<dbReference type="RefSeq" id="WP_004630408.1">
    <property type="nucleotide sequence ID" value="NZ_AORV01000066.1"/>
</dbReference>
<dbReference type="PANTHER" id="PTHR23522">
    <property type="entry name" value="BLL5896 PROTEIN"/>
    <property type="match status" value="1"/>
</dbReference>
<dbReference type="eggNOG" id="COG2814">
    <property type="taxonomic scope" value="Bacteria"/>
</dbReference>
<keyword evidence="6 7" id="KW-0472">Membrane</keyword>
<evidence type="ECO:0000256" key="4">
    <source>
        <dbReference type="ARBA" id="ARBA00022692"/>
    </source>
</evidence>
<feature type="transmembrane region" description="Helical" evidence="7">
    <location>
        <begin position="72"/>
        <end position="94"/>
    </location>
</feature>
<feature type="transmembrane region" description="Helical" evidence="7">
    <location>
        <begin position="215"/>
        <end position="240"/>
    </location>
</feature>